<dbReference type="GO" id="GO:0000139">
    <property type="term" value="C:Golgi membrane"/>
    <property type="evidence" value="ECO:0007669"/>
    <property type="project" value="UniProtKB-SubCell"/>
</dbReference>
<evidence type="ECO:0000256" key="8">
    <source>
        <dbReference type="ARBA" id="ARBA00023034"/>
    </source>
</evidence>
<evidence type="ECO:0000256" key="11">
    <source>
        <dbReference type="SAM" id="Phobius"/>
    </source>
</evidence>
<evidence type="ECO:0000256" key="3">
    <source>
        <dbReference type="ARBA" id="ARBA00022676"/>
    </source>
</evidence>
<dbReference type="InterPro" id="IPR051142">
    <property type="entry name" value="Glycosyltransferase_29"/>
</dbReference>
<evidence type="ECO:0000313" key="14">
    <source>
        <dbReference type="Proteomes" id="UP000314986"/>
    </source>
</evidence>
<evidence type="ECO:0000256" key="6">
    <source>
        <dbReference type="ARBA" id="ARBA00022968"/>
    </source>
</evidence>
<dbReference type="InterPro" id="IPR038578">
    <property type="entry name" value="GT29-like_sf"/>
</dbReference>
<keyword evidence="10" id="KW-0325">Glycoprotein</keyword>
<reference evidence="13" key="4">
    <citation type="submission" date="2025-05" db="UniProtKB">
        <authorList>
            <consortium name="Ensembl"/>
        </authorList>
    </citation>
    <scope>IDENTIFICATION</scope>
</reference>
<keyword evidence="9 11" id="KW-0472">Membrane</keyword>
<dbReference type="FunFam" id="3.90.1480.20:FF:000015">
    <property type="entry name" value="Lactosylceramide alpha-2,3-sialyltransferase"/>
    <property type="match status" value="1"/>
</dbReference>
<comment type="subcellular location">
    <subcellularLocation>
        <location evidence="1">Golgi apparatus membrane</location>
        <topology evidence="1">Single-pass type II membrane protein</topology>
    </subcellularLocation>
</comment>
<evidence type="ECO:0000256" key="9">
    <source>
        <dbReference type="ARBA" id="ARBA00023136"/>
    </source>
</evidence>
<dbReference type="KEGG" id="cmk:103180110"/>
<evidence type="ECO:0000313" key="13">
    <source>
        <dbReference type="Ensembl" id="ENSCMIP00000047704.1"/>
    </source>
</evidence>
<dbReference type="RefSeq" id="XP_042190411.1">
    <property type="nucleotide sequence ID" value="XM_042334477.1"/>
</dbReference>
<dbReference type="GeneID" id="103180110"/>
<dbReference type="InterPro" id="IPR001675">
    <property type="entry name" value="Glyco_trans_29"/>
</dbReference>
<keyword evidence="5 11" id="KW-0812">Transmembrane</keyword>
<keyword evidence="8" id="KW-0333">Golgi apparatus</keyword>
<evidence type="ECO:0000256" key="2">
    <source>
        <dbReference type="ARBA" id="ARBA00006003"/>
    </source>
</evidence>
<dbReference type="Pfam" id="PF00777">
    <property type="entry name" value="Glyco_transf_29"/>
    <property type="match status" value="1"/>
</dbReference>
<evidence type="ECO:0000256" key="5">
    <source>
        <dbReference type="ARBA" id="ARBA00022692"/>
    </source>
</evidence>
<keyword evidence="3 12" id="KW-0328">Glycosyltransferase</keyword>
<organism evidence="12">
    <name type="scientific">Callorhinchus milii</name>
    <name type="common">Ghost shark</name>
    <dbReference type="NCBI Taxonomy" id="7868"/>
    <lineage>
        <taxon>Eukaryota</taxon>
        <taxon>Metazoa</taxon>
        <taxon>Chordata</taxon>
        <taxon>Craniata</taxon>
        <taxon>Vertebrata</taxon>
        <taxon>Chondrichthyes</taxon>
        <taxon>Holocephali</taxon>
        <taxon>Chimaeriformes</taxon>
        <taxon>Callorhinchidae</taxon>
        <taxon>Callorhinchus</taxon>
    </lineage>
</organism>
<dbReference type="CDD" id="cd23984">
    <property type="entry name" value="GT29_ST3GAL6"/>
    <property type="match status" value="1"/>
</dbReference>
<dbReference type="RefSeq" id="XP_042190413.1">
    <property type="nucleotide sequence ID" value="XM_042334479.1"/>
</dbReference>
<proteinExistence type="evidence at transcript level"/>
<dbReference type="GO" id="GO:0008373">
    <property type="term" value="F:sialyltransferase activity"/>
    <property type="evidence" value="ECO:0007669"/>
    <property type="project" value="InterPro"/>
</dbReference>
<dbReference type="RefSeq" id="XP_007893943.1">
    <property type="nucleotide sequence ID" value="XM_007895752.2"/>
</dbReference>
<dbReference type="RefSeq" id="XP_042190412.1">
    <property type="nucleotide sequence ID" value="XM_042334478.1"/>
</dbReference>
<evidence type="ECO:0000313" key="12">
    <source>
        <dbReference type="EMBL" id="AFO97454.1"/>
    </source>
</evidence>
<dbReference type="Ensembl" id="ENSCMIT00000048376.1">
    <property type="protein sequence ID" value="ENSCMIP00000047704.1"/>
    <property type="gene ID" value="ENSCMIG00000019530.1"/>
</dbReference>
<evidence type="ECO:0000256" key="7">
    <source>
        <dbReference type="ARBA" id="ARBA00022989"/>
    </source>
</evidence>
<dbReference type="Gene3D" id="3.90.1480.20">
    <property type="entry name" value="Glycosyl transferase family 29"/>
    <property type="match status" value="1"/>
</dbReference>
<sequence>MMYSLHNTCRRTIGKIKSRMGNLKKRRCIKLLLPGFLLTSFCFYLMYFRTTIDHRSPKHQSPFLCLSDISHSKVPVNEKTILKILPFSSLTAERYFRATLNNLKSCELPASINKVPCLKCIVVGNGAVLQNKSLGKQIDSYDVVIRLNSGPVIGYENDVGNKTTFRLCYPESIISDPSQYDANTILVFVPFKPLDLRWLVDVIVKNKVSDRGFWKKPPASIIYRNNQIRILNPSIVKRAAFDLLKLPMDIPIEKPPQYPTTGIIAISMALTMCNEVHVAGFKYDFINMNSTLHYYSNDTMSSMGKMLYHNISAEQILLKQLKSSNTVFDLTGNF</sequence>
<reference evidence="14" key="1">
    <citation type="journal article" date="2006" name="Science">
        <title>Ancient noncoding elements conserved in the human genome.</title>
        <authorList>
            <person name="Venkatesh B."/>
            <person name="Kirkness E.F."/>
            <person name="Loh Y.H."/>
            <person name="Halpern A.L."/>
            <person name="Lee A.P."/>
            <person name="Johnson J."/>
            <person name="Dandona N."/>
            <person name="Viswanathan L.D."/>
            <person name="Tay A."/>
            <person name="Venter J.C."/>
            <person name="Strausberg R.L."/>
            <person name="Brenner S."/>
        </authorList>
    </citation>
    <scope>NUCLEOTIDE SEQUENCE [LARGE SCALE GENOMIC DNA]</scope>
</reference>
<name>V9KHU5_CALMI</name>
<keyword evidence="6" id="KW-0735">Signal-anchor</keyword>
<dbReference type="OMA" id="LAFHICS"/>
<dbReference type="PANTHER" id="PTHR13713">
    <property type="entry name" value="SIALYLTRANSFERASE"/>
    <property type="match status" value="1"/>
</dbReference>
<protein>
    <submittedName>
        <fullName evidence="12">Type 2 lactosamine alpha-2,3-sialyltransferase</fullName>
    </submittedName>
</protein>
<accession>V9KHU5</accession>
<keyword evidence="7 11" id="KW-1133">Transmembrane helix</keyword>
<keyword evidence="4 12" id="KW-0808">Transferase</keyword>
<comment type="similarity">
    <text evidence="2">Belongs to the glycosyltransferase 29 family.</text>
</comment>
<keyword evidence="14" id="KW-1185">Reference proteome</keyword>
<dbReference type="AlphaFoldDB" id="V9KHU5"/>
<evidence type="ECO:0000256" key="4">
    <source>
        <dbReference type="ARBA" id="ARBA00022679"/>
    </source>
</evidence>
<dbReference type="Proteomes" id="UP000314986">
    <property type="component" value="Unassembled WGS sequence"/>
</dbReference>
<dbReference type="OrthoDB" id="10264956at2759"/>
<dbReference type="EMBL" id="JW864937">
    <property type="protein sequence ID" value="AFO97454.1"/>
    <property type="molecule type" value="mRNA"/>
</dbReference>
<evidence type="ECO:0000256" key="10">
    <source>
        <dbReference type="ARBA" id="ARBA00023180"/>
    </source>
</evidence>
<gene>
    <name evidence="13" type="primary">LOC103180110</name>
</gene>
<dbReference type="GO" id="GO:0009247">
    <property type="term" value="P:glycolipid biosynthetic process"/>
    <property type="evidence" value="ECO:0007669"/>
    <property type="project" value="TreeGrafter"/>
</dbReference>
<dbReference type="PANTHER" id="PTHR13713:SF8">
    <property type="entry name" value="TYPE 2 LACTOSAMINE ALPHA-2,3-SIALYLTRANSFERASE"/>
    <property type="match status" value="1"/>
</dbReference>
<reference evidence="14" key="2">
    <citation type="journal article" date="2007" name="PLoS Biol.">
        <title>Survey sequencing and comparative analysis of the elephant shark (Callorhinchus milii) genome.</title>
        <authorList>
            <person name="Venkatesh B."/>
            <person name="Kirkness E.F."/>
            <person name="Loh Y.H."/>
            <person name="Halpern A.L."/>
            <person name="Lee A.P."/>
            <person name="Johnson J."/>
            <person name="Dandona N."/>
            <person name="Viswanathan L.D."/>
            <person name="Tay A."/>
            <person name="Venter J.C."/>
            <person name="Strausberg R.L."/>
            <person name="Brenner S."/>
        </authorList>
    </citation>
    <scope>NUCLEOTIDE SEQUENCE [LARGE SCALE GENOMIC DNA]</scope>
</reference>
<feature type="transmembrane region" description="Helical" evidence="11">
    <location>
        <begin position="28"/>
        <end position="48"/>
    </location>
</feature>
<dbReference type="STRING" id="7868.ENSCMIP00000047704"/>
<evidence type="ECO:0000256" key="1">
    <source>
        <dbReference type="ARBA" id="ARBA00004323"/>
    </source>
</evidence>
<reference evidence="12 14" key="3">
    <citation type="journal article" date="2014" name="Nature">
        <title>Elephant shark genome provides unique insights into gnathostome evolution.</title>
        <authorList>
            <consortium name="International Elephant Shark Genome Sequencing Consortium"/>
            <person name="Venkatesh B."/>
            <person name="Lee A.P."/>
            <person name="Ravi V."/>
            <person name="Maurya A.K."/>
            <person name="Lian M.M."/>
            <person name="Swann J.B."/>
            <person name="Ohta Y."/>
            <person name="Flajnik M.F."/>
            <person name="Sutoh Y."/>
            <person name="Kasahara M."/>
            <person name="Hoon S."/>
            <person name="Gangu V."/>
            <person name="Roy S.W."/>
            <person name="Irimia M."/>
            <person name="Korzh V."/>
            <person name="Kondrychyn I."/>
            <person name="Lim Z.W."/>
            <person name="Tay B.H."/>
            <person name="Tohari S."/>
            <person name="Kong K.W."/>
            <person name="Ho S."/>
            <person name="Lorente-Galdos B."/>
            <person name="Quilez J."/>
            <person name="Marques-Bonet T."/>
            <person name="Raney B.J."/>
            <person name="Ingham P.W."/>
            <person name="Tay A."/>
            <person name="Hillier L.W."/>
            <person name="Minx P."/>
            <person name="Boehm T."/>
            <person name="Wilson R.K."/>
            <person name="Brenner S."/>
            <person name="Warren W.C."/>
        </authorList>
    </citation>
    <scope>NUCLEOTIDE SEQUENCE</scope>
    <source>
        <tissue evidence="12">Kidney</tissue>
    </source>
</reference>
<dbReference type="GeneTree" id="ENSGT00940000161415"/>